<dbReference type="PROSITE" id="PS00041">
    <property type="entry name" value="HTH_ARAC_FAMILY_1"/>
    <property type="match status" value="1"/>
</dbReference>
<accession>A0A1C4EVQ5</accession>
<dbReference type="STRING" id="1335309.GA0116948_11039"/>
<dbReference type="PANTHER" id="PTHR43280">
    <property type="entry name" value="ARAC-FAMILY TRANSCRIPTIONAL REGULATOR"/>
    <property type="match status" value="1"/>
</dbReference>
<evidence type="ECO:0000259" key="4">
    <source>
        <dbReference type="PROSITE" id="PS01124"/>
    </source>
</evidence>
<dbReference type="EMBL" id="FMAR01000010">
    <property type="protein sequence ID" value="SCC47654.1"/>
    <property type="molecule type" value="Genomic_DNA"/>
</dbReference>
<keyword evidence="1" id="KW-0805">Transcription regulation</keyword>
<name>A0A1C4EVQ5_9BACT</name>
<dbReference type="PRINTS" id="PR00032">
    <property type="entry name" value="HTHARAC"/>
</dbReference>
<evidence type="ECO:0000313" key="5">
    <source>
        <dbReference type="EMBL" id="SCC47654.1"/>
    </source>
</evidence>
<organism evidence="5 6">
    <name type="scientific">Chitinophaga costaii</name>
    <dbReference type="NCBI Taxonomy" id="1335309"/>
    <lineage>
        <taxon>Bacteria</taxon>
        <taxon>Pseudomonadati</taxon>
        <taxon>Bacteroidota</taxon>
        <taxon>Chitinophagia</taxon>
        <taxon>Chitinophagales</taxon>
        <taxon>Chitinophagaceae</taxon>
        <taxon>Chitinophaga</taxon>
    </lineage>
</organism>
<dbReference type="PANTHER" id="PTHR43280:SF28">
    <property type="entry name" value="HTH-TYPE TRANSCRIPTIONAL ACTIVATOR RHAS"/>
    <property type="match status" value="1"/>
</dbReference>
<dbReference type="OrthoDB" id="9813413at2"/>
<evidence type="ECO:0000313" key="6">
    <source>
        <dbReference type="Proteomes" id="UP000242818"/>
    </source>
</evidence>
<keyword evidence="2" id="KW-0238">DNA-binding</keyword>
<reference evidence="5 6" key="1">
    <citation type="submission" date="2016-08" db="EMBL/GenBank/DDBJ databases">
        <authorList>
            <person name="Seilhamer J.J."/>
        </authorList>
    </citation>
    <scope>NUCLEOTIDE SEQUENCE [LARGE SCALE GENOMIC DNA]</scope>
    <source>
        <strain evidence="5 6">A37T2</strain>
    </source>
</reference>
<dbReference type="Gene3D" id="1.10.10.60">
    <property type="entry name" value="Homeodomain-like"/>
    <property type="match status" value="2"/>
</dbReference>
<dbReference type="InterPro" id="IPR018060">
    <property type="entry name" value="HTH_AraC"/>
</dbReference>
<gene>
    <name evidence="5" type="ORF">GA0116948_11039</name>
</gene>
<dbReference type="GO" id="GO:0003700">
    <property type="term" value="F:DNA-binding transcription factor activity"/>
    <property type="evidence" value="ECO:0007669"/>
    <property type="project" value="InterPro"/>
</dbReference>
<evidence type="ECO:0000256" key="3">
    <source>
        <dbReference type="ARBA" id="ARBA00023163"/>
    </source>
</evidence>
<proteinExistence type="predicted"/>
<dbReference type="Pfam" id="PF12833">
    <property type="entry name" value="HTH_18"/>
    <property type="match status" value="1"/>
</dbReference>
<dbReference type="Proteomes" id="UP000242818">
    <property type="component" value="Unassembled WGS sequence"/>
</dbReference>
<feature type="domain" description="HTH araC/xylS-type" evidence="4">
    <location>
        <begin position="47"/>
        <end position="145"/>
    </location>
</feature>
<keyword evidence="3" id="KW-0804">Transcription</keyword>
<dbReference type="InterPro" id="IPR018062">
    <property type="entry name" value="HTH_AraC-typ_CS"/>
</dbReference>
<dbReference type="PROSITE" id="PS01124">
    <property type="entry name" value="HTH_ARAC_FAMILY_2"/>
    <property type="match status" value="1"/>
</dbReference>
<protein>
    <submittedName>
        <fullName evidence="5">Helix-turn-helix domain-containing protein</fullName>
    </submittedName>
</protein>
<dbReference type="InterPro" id="IPR009057">
    <property type="entry name" value="Homeodomain-like_sf"/>
</dbReference>
<evidence type="ECO:0000256" key="2">
    <source>
        <dbReference type="ARBA" id="ARBA00023125"/>
    </source>
</evidence>
<dbReference type="SUPFAM" id="SSF46689">
    <property type="entry name" value="Homeodomain-like"/>
    <property type="match status" value="2"/>
</dbReference>
<evidence type="ECO:0000256" key="1">
    <source>
        <dbReference type="ARBA" id="ARBA00023015"/>
    </source>
</evidence>
<sequence length="151" mass="17743">MTMKTNTAILEGICCHTCFTSYLMPLRSSEESIQRFTNVCKHYSDIQLLLKFIQQNLDEPFTVPQLAKQVYMSRRHFARMFKEITHQSVQDYIEGLRIMRVKDELINTQKTISDIALNAGFSNQAYFAIVFKKILGLPPSMYRRRHHLYAE</sequence>
<dbReference type="InterPro" id="IPR020449">
    <property type="entry name" value="Tscrpt_reg_AraC-type_HTH"/>
</dbReference>
<dbReference type="SMART" id="SM00342">
    <property type="entry name" value="HTH_ARAC"/>
    <property type="match status" value="1"/>
</dbReference>
<dbReference type="GO" id="GO:0043565">
    <property type="term" value="F:sequence-specific DNA binding"/>
    <property type="evidence" value="ECO:0007669"/>
    <property type="project" value="InterPro"/>
</dbReference>
<dbReference type="AlphaFoldDB" id="A0A1C4EVQ5"/>
<keyword evidence="6" id="KW-1185">Reference proteome</keyword>